<evidence type="ECO:0008006" key="3">
    <source>
        <dbReference type="Google" id="ProtNLM"/>
    </source>
</evidence>
<dbReference type="Pfam" id="PF19630">
    <property type="entry name" value="DUF6134"/>
    <property type="match status" value="1"/>
</dbReference>
<sequence length="201" mass="22931">MKIRTGIILWWLLAVPAFSFSQVVHYDVIVAGHTIGGVKVYHFQNDVKKQRIEAEFKVPFYSGTFFSENNFSDGALRNSVTEHHVNGKRKQQTVTTFVANKNYKVDFSGEERASRHLTQHIATTITNLYYQEPVDLETVYSERYGKLCALRKVGESRYAISLPNGKQSIYSYTSGDCQEVQTELSGVKVRIVKRDVRLAAR</sequence>
<name>A0A3D8Y7N1_9BACT</name>
<dbReference type="OrthoDB" id="1121030at2"/>
<keyword evidence="2" id="KW-1185">Reference proteome</keyword>
<evidence type="ECO:0000313" key="1">
    <source>
        <dbReference type="EMBL" id="REA57130.1"/>
    </source>
</evidence>
<organism evidence="1 2">
    <name type="scientific">Dyadobacter luteus</name>
    <dbReference type="NCBI Taxonomy" id="2259619"/>
    <lineage>
        <taxon>Bacteria</taxon>
        <taxon>Pseudomonadati</taxon>
        <taxon>Bacteroidota</taxon>
        <taxon>Cytophagia</taxon>
        <taxon>Cytophagales</taxon>
        <taxon>Spirosomataceae</taxon>
        <taxon>Dyadobacter</taxon>
    </lineage>
</organism>
<dbReference type="Proteomes" id="UP000256373">
    <property type="component" value="Unassembled WGS sequence"/>
</dbReference>
<accession>A0A3D8Y7N1</accession>
<proteinExistence type="predicted"/>
<dbReference type="AlphaFoldDB" id="A0A3D8Y7N1"/>
<reference evidence="1 2" key="1">
    <citation type="submission" date="2018-07" db="EMBL/GenBank/DDBJ databases">
        <title>Dyadobacter roseus sp. nov., isolated from rose rhizosphere soil.</title>
        <authorList>
            <person name="Chen L."/>
        </authorList>
    </citation>
    <scope>NUCLEOTIDE SEQUENCE [LARGE SCALE GENOMIC DNA]</scope>
    <source>
        <strain evidence="1 2">RS19</strain>
    </source>
</reference>
<dbReference type="InterPro" id="IPR045767">
    <property type="entry name" value="DUF6134"/>
</dbReference>
<comment type="caution">
    <text evidence="1">The sequence shown here is derived from an EMBL/GenBank/DDBJ whole genome shotgun (WGS) entry which is preliminary data.</text>
</comment>
<protein>
    <recommendedName>
        <fullName evidence="3">DUF3108 domain-containing protein</fullName>
    </recommendedName>
</protein>
<dbReference type="EMBL" id="QNUL01000030">
    <property type="protein sequence ID" value="REA57130.1"/>
    <property type="molecule type" value="Genomic_DNA"/>
</dbReference>
<gene>
    <name evidence="1" type="ORF">DSL64_24530</name>
</gene>
<evidence type="ECO:0000313" key="2">
    <source>
        <dbReference type="Proteomes" id="UP000256373"/>
    </source>
</evidence>
<dbReference type="RefSeq" id="WP_115833598.1">
    <property type="nucleotide sequence ID" value="NZ_QNUL01000030.1"/>
</dbReference>